<dbReference type="Gene3D" id="3.40.1440.10">
    <property type="entry name" value="GIY-YIG endonuclease"/>
    <property type="match status" value="1"/>
</dbReference>
<dbReference type="Proteomes" id="UP001153636">
    <property type="component" value="Chromosome 9"/>
</dbReference>
<accession>A0A9P0DER4</accession>
<dbReference type="OrthoDB" id="6752697at2759"/>
<evidence type="ECO:0000256" key="1">
    <source>
        <dbReference type="SAM" id="MobiDB-lite"/>
    </source>
</evidence>
<dbReference type="EMBL" id="OV651821">
    <property type="protein sequence ID" value="CAH1115570.1"/>
    <property type="molecule type" value="Genomic_DNA"/>
</dbReference>
<feature type="compositionally biased region" description="Polar residues" evidence="1">
    <location>
        <begin position="163"/>
        <end position="179"/>
    </location>
</feature>
<evidence type="ECO:0000313" key="2">
    <source>
        <dbReference type="EMBL" id="CAH1115570.1"/>
    </source>
</evidence>
<dbReference type="InterPro" id="IPR035901">
    <property type="entry name" value="GIY-YIG_endonuc_sf"/>
</dbReference>
<dbReference type="SUPFAM" id="SSF82771">
    <property type="entry name" value="GIY-YIG endonuclease"/>
    <property type="match status" value="1"/>
</dbReference>
<name>A0A9P0DER4_9CUCU</name>
<evidence type="ECO:0008006" key="4">
    <source>
        <dbReference type="Google" id="ProtNLM"/>
    </source>
</evidence>
<proteinExistence type="predicted"/>
<organism evidence="2 3">
    <name type="scientific">Psylliodes chrysocephalus</name>
    <dbReference type="NCBI Taxonomy" id="3402493"/>
    <lineage>
        <taxon>Eukaryota</taxon>
        <taxon>Metazoa</taxon>
        <taxon>Ecdysozoa</taxon>
        <taxon>Arthropoda</taxon>
        <taxon>Hexapoda</taxon>
        <taxon>Insecta</taxon>
        <taxon>Pterygota</taxon>
        <taxon>Neoptera</taxon>
        <taxon>Endopterygota</taxon>
        <taxon>Coleoptera</taxon>
        <taxon>Polyphaga</taxon>
        <taxon>Cucujiformia</taxon>
        <taxon>Chrysomeloidea</taxon>
        <taxon>Chrysomelidae</taxon>
        <taxon>Galerucinae</taxon>
        <taxon>Alticini</taxon>
        <taxon>Psylliodes</taxon>
    </lineage>
</organism>
<dbReference type="CDD" id="cd10442">
    <property type="entry name" value="GIY-YIG_PLEs"/>
    <property type="match status" value="1"/>
</dbReference>
<evidence type="ECO:0000313" key="3">
    <source>
        <dbReference type="Proteomes" id="UP001153636"/>
    </source>
</evidence>
<dbReference type="AlphaFoldDB" id="A0A9P0DER4"/>
<protein>
    <recommendedName>
        <fullName evidence="4">GIY-YIG domain-containing protein</fullName>
    </recommendedName>
</protein>
<sequence length="187" mass="21529">MPYVFRKHRATAKLKDKVPITSLSDVVYSIPCGTCHKSYIGQTSRCLKDRITSHRSDSRLHPKCCALAEHVHKNDHIMDYENVTILERETNISKRQFLEISHIYQHDNSINKRSDIKHLSEIFSYLLYLDKHRDVDNQFANSLLFYVLVMNRISGSNDKDEGPSQTVLDEDGGSSSASNFPERLDDD</sequence>
<keyword evidence="3" id="KW-1185">Reference proteome</keyword>
<reference evidence="2" key="1">
    <citation type="submission" date="2022-01" db="EMBL/GenBank/DDBJ databases">
        <authorList>
            <person name="King R."/>
        </authorList>
    </citation>
    <scope>NUCLEOTIDE SEQUENCE</scope>
</reference>
<feature type="region of interest" description="Disordered" evidence="1">
    <location>
        <begin position="157"/>
        <end position="187"/>
    </location>
</feature>
<gene>
    <name evidence="2" type="ORF">PSYICH_LOCUS15580</name>
</gene>